<evidence type="ECO:0000313" key="4">
    <source>
        <dbReference type="Proteomes" id="UP001589710"/>
    </source>
</evidence>
<dbReference type="Gene3D" id="3.30.450.40">
    <property type="match status" value="1"/>
</dbReference>
<proteinExistence type="predicted"/>
<dbReference type="InterPro" id="IPR003594">
    <property type="entry name" value="HATPase_dom"/>
</dbReference>
<comment type="caution">
    <text evidence="3">The sequence shown here is derived from an EMBL/GenBank/DDBJ whole genome shotgun (WGS) entry which is preliminary data.</text>
</comment>
<dbReference type="SUPFAM" id="SSF55785">
    <property type="entry name" value="PYP-like sensor domain (PAS domain)"/>
    <property type="match status" value="1"/>
</dbReference>
<dbReference type="InterPro" id="IPR035965">
    <property type="entry name" value="PAS-like_dom_sf"/>
</dbReference>
<sequence>MVLDDCGIMVACTPAVKELLGVEVRELIGRPFADLLAEPGEWLLPPGGPATLRHYGGQAVQVQLEVLSLSGDSQAFCLVWAVPASAAADREQDDALVRALFRQTEVGLALHDADLRIIRTNHPQDAVGPLARTGAGPVGVALDEVLVPADAGALVKQLRQVAETGKPMTNQVVRVRYQKAPEQERTISLSALRLEEREGRCTGVAVIFSDITDRQQAQRGLGLVRGAEKLLLGSLDIVRTAEGLAGVLVPEYADLAAVDLAEAALVGEEPGDFSLGAPLRRVAATARGGAWPAELLPVGASLRVREPESEFVYHRFALAVSDLSELRIALADDVEGRRRVLPDAAASLLMMPLQARGLLLGAAVLWRCAGRPHFDEDDAVLGTQIGSRAAISLDNARRYAREHRAAEALQRSLLPQAVVQMSAADTAGSYVPAGTTAGIGGTWFDVIPLSSCRVAFVVGDVAGHGVEAAAAMGRLRTAVQTLSDMDLPPEELLTHLDDLVIRLSAAEAAAPGPNRGQGTVLGSTCVYAVYDPITGVCTIASAGHPPPVLSIPGRPGAGFAAVRPGPPLGVGGLPFEPVELAMEPGALLAFCTGKLLAHGVDGTEERLRQLREQVEAAVQEDRSPTETGRTVLRHLLPEAPDHDVALLTARLHALPPDSTAIWKLPPDPQAVGRAREMVTAQLSAWQLEELTFTTELIASELVTNSIRYAGGPVGLRLIRDRALICEVSDPSQTQPRLRRARLTDEGGRGLFLIAQLSQRWGSRYTRHGKTIWTEQPLPTPGP</sequence>
<dbReference type="Gene3D" id="3.30.450.20">
    <property type="entry name" value="PAS domain"/>
    <property type="match status" value="1"/>
</dbReference>
<organism evidence="3 4">
    <name type="scientific">Streptomyces yanii</name>
    <dbReference type="NCBI Taxonomy" id="78510"/>
    <lineage>
        <taxon>Bacteria</taxon>
        <taxon>Bacillati</taxon>
        <taxon>Actinomycetota</taxon>
        <taxon>Actinomycetes</taxon>
        <taxon>Kitasatosporales</taxon>
        <taxon>Streptomycetaceae</taxon>
        <taxon>Streptomyces</taxon>
    </lineage>
</organism>
<dbReference type="InterPro" id="IPR036890">
    <property type="entry name" value="HATPase_C_sf"/>
</dbReference>
<dbReference type="InterPro" id="IPR000014">
    <property type="entry name" value="PAS"/>
</dbReference>
<dbReference type="Pfam" id="PF07228">
    <property type="entry name" value="SpoIIE"/>
    <property type="match status" value="1"/>
</dbReference>
<dbReference type="SMART" id="SM00331">
    <property type="entry name" value="PP2C_SIG"/>
    <property type="match status" value="1"/>
</dbReference>
<dbReference type="CDD" id="cd16936">
    <property type="entry name" value="HATPase_RsbW-like"/>
    <property type="match status" value="1"/>
</dbReference>
<dbReference type="Pfam" id="PF08448">
    <property type="entry name" value="PAS_4"/>
    <property type="match status" value="1"/>
</dbReference>
<reference evidence="3 4" key="1">
    <citation type="submission" date="2024-09" db="EMBL/GenBank/DDBJ databases">
        <authorList>
            <person name="Sun Q."/>
            <person name="Mori K."/>
        </authorList>
    </citation>
    <scope>NUCLEOTIDE SEQUENCE [LARGE SCALE GENOMIC DNA]</scope>
    <source>
        <strain evidence="3 4">JCM 3331</strain>
    </source>
</reference>
<dbReference type="EMBL" id="JBHMCG010000151">
    <property type="protein sequence ID" value="MFB9577680.1"/>
    <property type="molecule type" value="Genomic_DNA"/>
</dbReference>
<dbReference type="PROSITE" id="PS50112">
    <property type="entry name" value="PAS"/>
    <property type="match status" value="1"/>
</dbReference>
<dbReference type="InterPro" id="IPR029016">
    <property type="entry name" value="GAF-like_dom_sf"/>
</dbReference>
<protein>
    <submittedName>
        <fullName evidence="3">SpoIIE family protein phosphatase</fullName>
    </submittedName>
</protein>
<dbReference type="PANTHER" id="PTHR43156:SF2">
    <property type="entry name" value="STAGE II SPORULATION PROTEIN E"/>
    <property type="match status" value="1"/>
</dbReference>
<keyword evidence="4" id="KW-1185">Reference proteome</keyword>
<dbReference type="InterPro" id="IPR036457">
    <property type="entry name" value="PPM-type-like_dom_sf"/>
</dbReference>
<keyword evidence="1" id="KW-0378">Hydrolase</keyword>
<dbReference type="InterPro" id="IPR052016">
    <property type="entry name" value="Bact_Sigma-Reg"/>
</dbReference>
<dbReference type="CDD" id="cd00130">
    <property type="entry name" value="PAS"/>
    <property type="match status" value="1"/>
</dbReference>
<dbReference type="InterPro" id="IPR013656">
    <property type="entry name" value="PAS_4"/>
</dbReference>
<dbReference type="RefSeq" id="WP_345519774.1">
    <property type="nucleotide sequence ID" value="NZ_BAAAXD010000055.1"/>
</dbReference>
<dbReference type="InterPro" id="IPR001932">
    <property type="entry name" value="PPM-type_phosphatase-like_dom"/>
</dbReference>
<gene>
    <name evidence="3" type="ORF">ACFFTL_36735</name>
</gene>
<dbReference type="SUPFAM" id="SSF55781">
    <property type="entry name" value="GAF domain-like"/>
    <property type="match status" value="1"/>
</dbReference>
<evidence type="ECO:0000313" key="3">
    <source>
        <dbReference type="EMBL" id="MFB9577680.1"/>
    </source>
</evidence>
<dbReference type="Proteomes" id="UP001589710">
    <property type="component" value="Unassembled WGS sequence"/>
</dbReference>
<dbReference type="Gene3D" id="3.30.565.10">
    <property type="entry name" value="Histidine kinase-like ATPase, C-terminal domain"/>
    <property type="match status" value="1"/>
</dbReference>
<evidence type="ECO:0000259" key="2">
    <source>
        <dbReference type="PROSITE" id="PS50112"/>
    </source>
</evidence>
<accession>A0ABV5RIJ5</accession>
<dbReference type="Pfam" id="PF13581">
    <property type="entry name" value="HATPase_c_2"/>
    <property type="match status" value="1"/>
</dbReference>
<dbReference type="Gene3D" id="3.60.40.10">
    <property type="entry name" value="PPM-type phosphatase domain"/>
    <property type="match status" value="1"/>
</dbReference>
<feature type="domain" description="PAS" evidence="2">
    <location>
        <begin position="1"/>
        <end position="30"/>
    </location>
</feature>
<name>A0ABV5RIJ5_9ACTN</name>
<evidence type="ECO:0000256" key="1">
    <source>
        <dbReference type="ARBA" id="ARBA00022801"/>
    </source>
</evidence>
<dbReference type="PANTHER" id="PTHR43156">
    <property type="entry name" value="STAGE II SPORULATION PROTEIN E-RELATED"/>
    <property type="match status" value="1"/>
</dbReference>